<dbReference type="Proteomes" id="UP000256964">
    <property type="component" value="Unassembled WGS sequence"/>
</dbReference>
<proteinExistence type="predicted"/>
<dbReference type="EMBL" id="KZ857436">
    <property type="protein sequence ID" value="RDX45556.1"/>
    <property type="molecule type" value="Genomic_DNA"/>
</dbReference>
<dbReference type="AlphaFoldDB" id="A0A371CZ48"/>
<evidence type="ECO:0000313" key="3">
    <source>
        <dbReference type="Proteomes" id="UP000256964"/>
    </source>
</evidence>
<name>A0A371CZ48_9APHY</name>
<feature type="compositionally biased region" description="Basic and acidic residues" evidence="1">
    <location>
        <begin position="92"/>
        <end position="114"/>
    </location>
</feature>
<sequence>MRSRLATSFPFPTLPLDLQSLKPRSEIVANAWSCVRSLHAAGRGEEPCCPRTAWCPYPVRVSGWTTTVGDVALCDPGECHTRSGRGPPAAEGSEKVSGSERGEDERRSNAERLGMDTGGRSRWVASRKDRDDRTSPSSDASWRRARRLEF</sequence>
<evidence type="ECO:0000256" key="1">
    <source>
        <dbReference type="SAM" id="MobiDB-lite"/>
    </source>
</evidence>
<evidence type="ECO:0000313" key="2">
    <source>
        <dbReference type="EMBL" id="RDX45556.1"/>
    </source>
</evidence>
<gene>
    <name evidence="2" type="ORF">OH76DRAFT_946533</name>
</gene>
<organism evidence="2 3">
    <name type="scientific">Lentinus brumalis</name>
    <dbReference type="NCBI Taxonomy" id="2498619"/>
    <lineage>
        <taxon>Eukaryota</taxon>
        <taxon>Fungi</taxon>
        <taxon>Dikarya</taxon>
        <taxon>Basidiomycota</taxon>
        <taxon>Agaricomycotina</taxon>
        <taxon>Agaricomycetes</taxon>
        <taxon>Polyporales</taxon>
        <taxon>Polyporaceae</taxon>
        <taxon>Lentinus</taxon>
    </lineage>
</organism>
<feature type="region of interest" description="Disordered" evidence="1">
    <location>
        <begin position="77"/>
        <end position="150"/>
    </location>
</feature>
<reference evidence="2 3" key="1">
    <citation type="journal article" date="2018" name="Biotechnol. Biofuels">
        <title>Integrative visual omics of the white-rot fungus Polyporus brumalis exposes the biotechnological potential of its oxidative enzymes for delignifying raw plant biomass.</title>
        <authorList>
            <person name="Miyauchi S."/>
            <person name="Rancon A."/>
            <person name="Drula E."/>
            <person name="Hage H."/>
            <person name="Chaduli D."/>
            <person name="Favel A."/>
            <person name="Grisel S."/>
            <person name="Henrissat B."/>
            <person name="Herpoel-Gimbert I."/>
            <person name="Ruiz-Duenas F.J."/>
            <person name="Chevret D."/>
            <person name="Hainaut M."/>
            <person name="Lin J."/>
            <person name="Wang M."/>
            <person name="Pangilinan J."/>
            <person name="Lipzen A."/>
            <person name="Lesage-Meessen L."/>
            <person name="Navarro D."/>
            <person name="Riley R."/>
            <person name="Grigoriev I.V."/>
            <person name="Zhou S."/>
            <person name="Raouche S."/>
            <person name="Rosso M.N."/>
        </authorList>
    </citation>
    <scope>NUCLEOTIDE SEQUENCE [LARGE SCALE GENOMIC DNA]</scope>
    <source>
        <strain evidence="2 3">BRFM 1820</strain>
    </source>
</reference>
<protein>
    <submittedName>
        <fullName evidence="2">Uncharacterized protein</fullName>
    </submittedName>
</protein>
<accession>A0A371CZ48</accession>
<keyword evidence="3" id="KW-1185">Reference proteome</keyword>